<organism evidence="1 2">
    <name type="scientific">Octopus vulgaris</name>
    <name type="common">Common octopus</name>
    <dbReference type="NCBI Taxonomy" id="6645"/>
    <lineage>
        <taxon>Eukaryota</taxon>
        <taxon>Metazoa</taxon>
        <taxon>Spiralia</taxon>
        <taxon>Lophotrochozoa</taxon>
        <taxon>Mollusca</taxon>
        <taxon>Cephalopoda</taxon>
        <taxon>Coleoidea</taxon>
        <taxon>Octopodiformes</taxon>
        <taxon>Octopoda</taxon>
        <taxon>Incirrata</taxon>
        <taxon>Octopodidae</taxon>
        <taxon>Octopus</taxon>
    </lineage>
</organism>
<protein>
    <submittedName>
        <fullName evidence="1">Uncharacterized protein</fullName>
    </submittedName>
</protein>
<accession>A0AA36ANB4</accession>
<proteinExistence type="predicted"/>
<gene>
    <name evidence="1" type="ORF">OCTVUL_1B019485</name>
</gene>
<evidence type="ECO:0000313" key="1">
    <source>
        <dbReference type="EMBL" id="CAI9717737.1"/>
    </source>
</evidence>
<keyword evidence="2" id="KW-1185">Reference proteome</keyword>
<dbReference type="AlphaFoldDB" id="A0AA36ANB4"/>
<reference evidence="1" key="1">
    <citation type="submission" date="2023-08" db="EMBL/GenBank/DDBJ databases">
        <authorList>
            <person name="Alioto T."/>
            <person name="Alioto T."/>
            <person name="Gomez Garrido J."/>
        </authorList>
    </citation>
    <scope>NUCLEOTIDE SEQUENCE</scope>
</reference>
<name>A0AA36ANB4_OCTVU</name>
<dbReference type="Proteomes" id="UP001162480">
    <property type="component" value="Chromosome 2"/>
</dbReference>
<evidence type="ECO:0000313" key="2">
    <source>
        <dbReference type="Proteomes" id="UP001162480"/>
    </source>
</evidence>
<dbReference type="EMBL" id="OX597815">
    <property type="protein sequence ID" value="CAI9717737.1"/>
    <property type="molecule type" value="Genomic_DNA"/>
</dbReference>
<sequence length="108" mass="12337">MLNVAFKGDGVKITQLDGDLFNVAQYKAQVRTTNILVRGILLADDSSLVACYAEDMRKLVYNFAKAEQQFIRKTEYHYQTLENLPNLEIEENIAVRHQEKAQCRAAQS</sequence>